<sequence>MDDSTIDAARALGDPLRRRLYNYVADSGEEVGRGQAAEALGIQRTLAAHHLDRLAEAGLLEVVRRKVSGREGPGSGRPAKLYRRSVHEVSIQLPPRDYELAARVLAEAVERHGAEESLHAAAREEGRRIGAATEAGSVLELLRTRGYEPEAGPEGEADGSGFRLRNCPFHRLARDFPPLACGLNLELVRGMLAARAEARGEEAAEARLAPESGRCCVVISKNNDS</sequence>
<gene>
    <name evidence="1" type="ORF">H4W79_000228</name>
</gene>
<accession>A0ABR9HAE6</accession>
<dbReference type="CDD" id="cd00090">
    <property type="entry name" value="HTH_ARSR"/>
    <property type="match status" value="1"/>
</dbReference>
<organism evidence="1 2">
    <name type="scientific">Nocardiopsis terrae</name>
    <dbReference type="NCBI Taxonomy" id="372655"/>
    <lineage>
        <taxon>Bacteria</taxon>
        <taxon>Bacillati</taxon>
        <taxon>Actinomycetota</taxon>
        <taxon>Actinomycetes</taxon>
        <taxon>Streptosporangiales</taxon>
        <taxon>Nocardiopsidaceae</taxon>
        <taxon>Nocardiopsis</taxon>
    </lineage>
</organism>
<dbReference type="InterPro" id="IPR036388">
    <property type="entry name" value="WH-like_DNA-bd_sf"/>
</dbReference>
<dbReference type="Pfam" id="PF12840">
    <property type="entry name" value="HTH_20"/>
    <property type="match status" value="1"/>
</dbReference>
<protein>
    <submittedName>
        <fullName evidence="1">ArsR family transcriptional regulator</fullName>
    </submittedName>
</protein>
<evidence type="ECO:0000313" key="2">
    <source>
        <dbReference type="Proteomes" id="UP000598217"/>
    </source>
</evidence>
<dbReference type="EMBL" id="JADBDY010000001">
    <property type="protein sequence ID" value="MBE1456014.1"/>
    <property type="molecule type" value="Genomic_DNA"/>
</dbReference>
<keyword evidence="2" id="KW-1185">Reference proteome</keyword>
<proteinExistence type="predicted"/>
<dbReference type="InterPro" id="IPR011991">
    <property type="entry name" value="ArsR-like_HTH"/>
</dbReference>
<dbReference type="SUPFAM" id="SSF46785">
    <property type="entry name" value="Winged helix' DNA-binding domain"/>
    <property type="match status" value="1"/>
</dbReference>
<comment type="caution">
    <text evidence="1">The sequence shown here is derived from an EMBL/GenBank/DDBJ whole genome shotgun (WGS) entry which is preliminary data.</text>
</comment>
<name>A0ABR9HAE6_9ACTN</name>
<dbReference type="Gene3D" id="1.10.10.10">
    <property type="entry name" value="Winged helix-like DNA-binding domain superfamily/Winged helix DNA-binding domain"/>
    <property type="match status" value="1"/>
</dbReference>
<dbReference type="Proteomes" id="UP000598217">
    <property type="component" value="Unassembled WGS sequence"/>
</dbReference>
<reference evidence="1 2" key="1">
    <citation type="submission" date="2020-10" db="EMBL/GenBank/DDBJ databases">
        <title>Sequencing the genomes of 1000 actinobacteria strains.</title>
        <authorList>
            <person name="Klenk H.-P."/>
        </authorList>
    </citation>
    <scope>NUCLEOTIDE SEQUENCE [LARGE SCALE GENOMIC DNA]</scope>
    <source>
        <strain evidence="1 2">DSM 45157</strain>
    </source>
</reference>
<dbReference type="RefSeq" id="WP_191275499.1">
    <property type="nucleotide sequence ID" value="NZ_BMXJ01000009.1"/>
</dbReference>
<dbReference type="InterPro" id="IPR036390">
    <property type="entry name" value="WH_DNA-bd_sf"/>
</dbReference>
<evidence type="ECO:0000313" key="1">
    <source>
        <dbReference type="EMBL" id="MBE1456014.1"/>
    </source>
</evidence>